<reference evidence="1 2" key="1">
    <citation type="submission" date="2014-07" db="EMBL/GenBank/DDBJ databases">
        <title>Genomic and transcriptomic analysis on Apis cerana provide comprehensive insights into honey bee biology.</title>
        <authorList>
            <person name="Diao Q."/>
            <person name="Sun L."/>
            <person name="Zheng H."/>
            <person name="Zheng H."/>
            <person name="Xu S."/>
            <person name="Wang S."/>
            <person name="Zeng Z."/>
            <person name="Hu F."/>
            <person name="Su S."/>
            <person name="Wu J."/>
        </authorList>
    </citation>
    <scope>NUCLEOTIDE SEQUENCE [LARGE SCALE GENOMIC DNA]</scope>
    <source>
        <tissue evidence="1">Pupae without intestine</tissue>
    </source>
</reference>
<name>A0A2A3E1B9_APICC</name>
<organism evidence="1 2">
    <name type="scientific">Apis cerana cerana</name>
    <name type="common">Oriental honeybee</name>
    <dbReference type="NCBI Taxonomy" id="94128"/>
    <lineage>
        <taxon>Eukaryota</taxon>
        <taxon>Metazoa</taxon>
        <taxon>Ecdysozoa</taxon>
        <taxon>Arthropoda</taxon>
        <taxon>Hexapoda</taxon>
        <taxon>Insecta</taxon>
        <taxon>Pterygota</taxon>
        <taxon>Neoptera</taxon>
        <taxon>Endopterygota</taxon>
        <taxon>Hymenoptera</taxon>
        <taxon>Apocrita</taxon>
        <taxon>Aculeata</taxon>
        <taxon>Apoidea</taxon>
        <taxon>Anthophila</taxon>
        <taxon>Apidae</taxon>
        <taxon>Apis</taxon>
    </lineage>
</organism>
<dbReference type="EMBL" id="KZ288452">
    <property type="protein sequence ID" value="PBC25543.1"/>
    <property type="molecule type" value="Genomic_DNA"/>
</dbReference>
<keyword evidence="2" id="KW-1185">Reference proteome</keyword>
<gene>
    <name evidence="1" type="ORF">APICC_01704</name>
</gene>
<protein>
    <submittedName>
        <fullName evidence="1">Uncharacterized protein</fullName>
    </submittedName>
</protein>
<evidence type="ECO:0000313" key="2">
    <source>
        <dbReference type="Proteomes" id="UP000242457"/>
    </source>
</evidence>
<dbReference type="Proteomes" id="UP000242457">
    <property type="component" value="Unassembled WGS sequence"/>
</dbReference>
<accession>A0A2A3E1B9</accession>
<dbReference type="AlphaFoldDB" id="A0A2A3E1B9"/>
<proteinExistence type="predicted"/>
<sequence>MRFNRVHSRGFCSFATYIPTHRNLTGKRLCGLARDTSNRSEYLFPLCMCIRSLPLLFDEETSVTAIHGSQAAGEQLEKPAKMNEIHLFHDVSERPAKLMSFMVRFFCLVKRNEEER</sequence>
<evidence type="ECO:0000313" key="1">
    <source>
        <dbReference type="EMBL" id="PBC25543.1"/>
    </source>
</evidence>